<keyword evidence="2" id="KW-1185">Reference proteome</keyword>
<gene>
    <name evidence="1" type="ORF">FHU29_004663</name>
</gene>
<evidence type="ECO:0000313" key="1">
    <source>
        <dbReference type="EMBL" id="MBB3040168.1"/>
    </source>
</evidence>
<organism evidence="1 2">
    <name type="scientific">Hoyosella altamirensis</name>
    <dbReference type="NCBI Taxonomy" id="616997"/>
    <lineage>
        <taxon>Bacteria</taxon>
        <taxon>Bacillati</taxon>
        <taxon>Actinomycetota</taxon>
        <taxon>Actinomycetes</taxon>
        <taxon>Mycobacteriales</taxon>
        <taxon>Hoyosellaceae</taxon>
        <taxon>Hoyosella</taxon>
    </lineage>
</organism>
<reference evidence="1 2" key="1">
    <citation type="submission" date="2020-08" db="EMBL/GenBank/DDBJ databases">
        <title>Sequencing the genomes of 1000 actinobacteria strains.</title>
        <authorList>
            <person name="Klenk H.-P."/>
        </authorList>
    </citation>
    <scope>NUCLEOTIDE SEQUENCE [LARGE SCALE GENOMIC DNA]</scope>
    <source>
        <strain evidence="1 2">DSM 45258</strain>
    </source>
</reference>
<name>A0A839RVA2_9ACTN</name>
<evidence type="ECO:0000313" key="2">
    <source>
        <dbReference type="Proteomes" id="UP000567922"/>
    </source>
</evidence>
<sequence length="131" mass="14748">MPHARMVTNRYPIWTTLGTIAPGTTLPVLAETEAHYLVDLLPAKPCGNLRALAVRKRLIGPPPRRPDHSWPRLESLLDAFGRVRVDSHLIARLYLHCPIEMQEALERDLGRRAVDQIIERFDQALEGEGAA</sequence>
<protein>
    <submittedName>
        <fullName evidence="1">Uncharacterized protein</fullName>
    </submittedName>
</protein>
<proteinExistence type="predicted"/>
<dbReference type="AlphaFoldDB" id="A0A839RVA2"/>
<comment type="caution">
    <text evidence="1">The sequence shown here is derived from an EMBL/GenBank/DDBJ whole genome shotgun (WGS) entry which is preliminary data.</text>
</comment>
<dbReference type="RefSeq" id="WP_064442301.1">
    <property type="nucleotide sequence ID" value="NZ_BDDI01000022.1"/>
</dbReference>
<dbReference type="Proteomes" id="UP000567922">
    <property type="component" value="Unassembled WGS sequence"/>
</dbReference>
<dbReference type="EMBL" id="JACHWS010000010">
    <property type="protein sequence ID" value="MBB3040168.1"/>
    <property type="molecule type" value="Genomic_DNA"/>
</dbReference>
<accession>A0A839RVA2</accession>